<protein>
    <submittedName>
        <fullName evidence="2">Uncharacterized protein</fullName>
    </submittedName>
</protein>
<evidence type="ECO:0000313" key="3">
    <source>
        <dbReference type="Proteomes" id="UP000230233"/>
    </source>
</evidence>
<comment type="caution">
    <text evidence="2">The sequence shown here is derived from an EMBL/GenBank/DDBJ whole genome shotgun (WGS) entry which is preliminary data.</text>
</comment>
<keyword evidence="3" id="KW-1185">Reference proteome</keyword>
<accession>A0A2G5SCS9</accession>
<evidence type="ECO:0000313" key="2">
    <source>
        <dbReference type="EMBL" id="PIC12888.1"/>
    </source>
</evidence>
<dbReference type="EMBL" id="PDUG01000017">
    <property type="protein sequence ID" value="PIC12888.1"/>
    <property type="molecule type" value="Genomic_DNA"/>
</dbReference>
<proteinExistence type="predicted"/>
<name>A0A2G5SCS9_9PELO</name>
<feature type="compositionally biased region" description="Polar residues" evidence="1">
    <location>
        <begin position="10"/>
        <end position="25"/>
    </location>
</feature>
<evidence type="ECO:0000256" key="1">
    <source>
        <dbReference type="SAM" id="MobiDB-lite"/>
    </source>
</evidence>
<organism evidence="2 3">
    <name type="scientific">Caenorhabditis nigoni</name>
    <dbReference type="NCBI Taxonomy" id="1611254"/>
    <lineage>
        <taxon>Eukaryota</taxon>
        <taxon>Metazoa</taxon>
        <taxon>Ecdysozoa</taxon>
        <taxon>Nematoda</taxon>
        <taxon>Chromadorea</taxon>
        <taxon>Rhabditida</taxon>
        <taxon>Rhabditina</taxon>
        <taxon>Rhabditomorpha</taxon>
        <taxon>Rhabditoidea</taxon>
        <taxon>Rhabditidae</taxon>
        <taxon>Peloderinae</taxon>
        <taxon>Caenorhabditis</taxon>
    </lineage>
</organism>
<dbReference type="Proteomes" id="UP000230233">
    <property type="component" value="Unassembled WGS sequence"/>
</dbReference>
<sequence>MLPHLDMETLRSTQKQNKRTTTTIDQGLKKGEKVHSPTTPTISRCNVTKNEVNSRSVIIKQIYSNGPQNCGRIIKKVRMWSQHHQKPKESESRNRRHQNLLEQLTERHLQSRNNRLGIAVATENA</sequence>
<dbReference type="AlphaFoldDB" id="A0A2G5SCS9"/>
<feature type="region of interest" description="Disordered" evidence="1">
    <location>
        <begin position="79"/>
        <end position="99"/>
    </location>
</feature>
<reference evidence="3" key="1">
    <citation type="submission" date="2017-10" db="EMBL/GenBank/DDBJ databases">
        <title>Rapid genome shrinkage in a self-fertile nematode reveals novel sperm competition proteins.</title>
        <authorList>
            <person name="Yin D."/>
            <person name="Schwarz E.M."/>
            <person name="Thomas C.G."/>
            <person name="Felde R.L."/>
            <person name="Korf I.F."/>
            <person name="Cutter A.D."/>
            <person name="Schartner C.M."/>
            <person name="Ralston E.J."/>
            <person name="Meyer B.J."/>
            <person name="Haag E.S."/>
        </authorList>
    </citation>
    <scope>NUCLEOTIDE SEQUENCE [LARGE SCALE GENOMIC DNA]</scope>
    <source>
        <strain evidence="3">JU1422</strain>
    </source>
</reference>
<gene>
    <name evidence="2" type="ORF">B9Z55_028125</name>
</gene>
<feature type="region of interest" description="Disordered" evidence="1">
    <location>
        <begin position="1"/>
        <end position="44"/>
    </location>
</feature>